<keyword evidence="2" id="KW-1185">Reference proteome</keyword>
<dbReference type="InterPro" id="IPR011044">
    <property type="entry name" value="Quino_amine_DH_bsu"/>
</dbReference>
<dbReference type="Proteomes" id="UP001500507">
    <property type="component" value="Unassembled WGS sequence"/>
</dbReference>
<accession>A0ABP3XWK1</accession>
<organism evidence="1 2">
    <name type="scientific">Gangjinia marincola</name>
    <dbReference type="NCBI Taxonomy" id="578463"/>
    <lineage>
        <taxon>Bacteria</taxon>
        <taxon>Pseudomonadati</taxon>
        <taxon>Bacteroidota</taxon>
        <taxon>Flavobacteriia</taxon>
        <taxon>Flavobacteriales</taxon>
        <taxon>Flavobacteriaceae</taxon>
        <taxon>Gangjinia</taxon>
    </lineage>
</organism>
<dbReference type="PROSITE" id="PS51257">
    <property type="entry name" value="PROKAR_LIPOPROTEIN"/>
    <property type="match status" value="1"/>
</dbReference>
<evidence type="ECO:0000313" key="1">
    <source>
        <dbReference type="EMBL" id="GAA0872391.1"/>
    </source>
</evidence>
<comment type="caution">
    <text evidence="1">The sequence shown here is derived from an EMBL/GenBank/DDBJ whole genome shotgun (WGS) entry which is preliminary data.</text>
</comment>
<protein>
    <submittedName>
        <fullName evidence="1">Uncharacterized protein</fullName>
    </submittedName>
</protein>
<gene>
    <name evidence="1" type="ORF">GCM10009117_15380</name>
</gene>
<sequence>MKKYVFIFFVLVLFSCQEDIQEDSPLIQYIPANSALVASIEDFSVFKEHIDSNEFISLFKDFSLFKGVASKVDYLTVLQPKEPILVSVTQINRDDIGLTLISKNEVVMDSTRFIKAGDITYNEENIEIYNFNKKEIYRSNLNKTFVYSDSKLILENIIRSYKDTKKPDPAFERVYKSGAGNNTTFYFNQSKVPSLFNEYFKSGVFSSLSGFSDWVALDVDASNSMLRLNGISIANDSVIRLQPMFREVTPGISQLASIAPINTAALYGFTYNDLLLLQKNDPNSSLDFKSIAATGEVGILYMDKKEVIVIRSTDPELTDHSFLDQKEQAKTYRENIIYHFEKKNFFKDRFGSLFPTVSAKFYTVLDSFFVFAEDAETLEDIIANFQNKTVLENSPYYTSFSEDMSDQSHLYYLINHDVFVSRLAEALPKKDQTKASKLNFNSHRFSAIQLTHDTDFAHVNILIKKSQQHVESQPIAQLLSITLDAPAASKPQFFRNHLTNQLDIAVQDEDHTLYLISNKGKVYWKKKLDAAILGEVQAVDLFKNKKLQLAFTTANGFYVIDRNGKEVAPFPLTFNETITQPLAIFDYDQNRNYRFAITTGKNVALYNTEAKQVKGFEFSSTPSPITQAPVHNRKGSKDYILISEENGTLHILNRRGQSRIDVKDKVASINPWFLYTGMFTSINEQGELIQITDKGNVKKSATGIKDNAKLDATAKTIAINASNKLKIKQNLVDLDYGRYSAPEIFYLDDKLYIALTNLESNQVFLFDSNAKLLPHFPVYGSSQIDLNNMDRSGALEFVVKGEGNRILVYRL</sequence>
<dbReference type="SUPFAM" id="SSF50969">
    <property type="entry name" value="YVTN repeat-like/Quinoprotein amine dehydrogenase"/>
    <property type="match status" value="1"/>
</dbReference>
<dbReference type="EMBL" id="BAAAFG010000015">
    <property type="protein sequence ID" value="GAA0872391.1"/>
    <property type="molecule type" value="Genomic_DNA"/>
</dbReference>
<dbReference type="RefSeq" id="WP_343765671.1">
    <property type="nucleotide sequence ID" value="NZ_BAAAFG010000015.1"/>
</dbReference>
<reference evidence="2" key="1">
    <citation type="journal article" date="2019" name="Int. J. Syst. Evol. Microbiol.">
        <title>The Global Catalogue of Microorganisms (GCM) 10K type strain sequencing project: providing services to taxonomists for standard genome sequencing and annotation.</title>
        <authorList>
            <consortium name="The Broad Institute Genomics Platform"/>
            <consortium name="The Broad Institute Genome Sequencing Center for Infectious Disease"/>
            <person name="Wu L."/>
            <person name="Ma J."/>
        </authorList>
    </citation>
    <scope>NUCLEOTIDE SEQUENCE [LARGE SCALE GENOMIC DNA]</scope>
    <source>
        <strain evidence="2">JCM 16082</strain>
    </source>
</reference>
<name>A0ABP3XWK1_9FLAO</name>
<evidence type="ECO:0000313" key="2">
    <source>
        <dbReference type="Proteomes" id="UP001500507"/>
    </source>
</evidence>
<proteinExistence type="predicted"/>